<dbReference type="AlphaFoldDB" id="A0A5J4SBD1"/>
<accession>A0A5J4SBD1</accession>
<evidence type="ECO:0000313" key="1">
    <source>
        <dbReference type="EMBL" id="KAA6342561.1"/>
    </source>
</evidence>
<organism evidence="1">
    <name type="scientific">termite gut metagenome</name>
    <dbReference type="NCBI Taxonomy" id="433724"/>
    <lineage>
        <taxon>unclassified sequences</taxon>
        <taxon>metagenomes</taxon>
        <taxon>organismal metagenomes</taxon>
    </lineage>
</organism>
<sequence length="40" mass="4596">MQLLNAYIPGDKEKTADKIIDTTDIMKAFFNGKEKNGHIW</sequence>
<comment type="caution">
    <text evidence="1">The sequence shown here is derived from an EMBL/GenBank/DDBJ whole genome shotgun (WGS) entry which is preliminary data.</text>
</comment>
<dbReference type="EMBL" id="SNRY01000318">
    <property type="protein sequence ID" value="KAA6342561.1"/>
    <property type="molecule type" value="Genomic_DNA"/>
</dbReference>
<protein>
    <submittedName>
        <fullName evidence="1">Uncharacterized protein</fullName>
    </submittedName>
</protein>
<proteinExistence type="predicted"/>
<reference evidence="1" key="1">
    <citation type="submission" date="2019-03" db="EMBL/GenBank/DDBJ databases">
        <title>Single cell metagenomics reveals metabolic interactions within the superorganism composed of flagellate Streblomastix strix and complex community of Bacteroidetes bacteria on its surface.</title>
        <authorList>
            <person name="Treitli S.C."/>
            <person name="Kolisko M."/>
            <person name="Husnik F."/>
            <person name="Keeling P."/>
            <person name="Hampl V."/>
        </authorList>
    </citation>
    <scope>NUCLEOTIDE SEQUENCE</scope>
    <source>
        <strain evidence="1">STM</strain>
    </source>
</reference>
<gene>
    <name evidence="1" type="ORF">EZS27_009704</name>
</gene>
<name>A0A5J4SBD1_9ZZZZ</name>